<feature type="compositionally biased region" description="Polar residues" evidence="5">
    <location>
        <begin position="1127"/>
        <end position="1140"/>
    </location>
</feature>
<feature type="transmembrane region" description="Helical" evidence="6">
    <location>
        <begin position="1025"/>
        <end position="1043"/>
    </location>
</feature>
<dbReference type="Proteomes" id="UP000186817">
    <property type="component" value="Unassembled WGS sequence"/>
</dbReference>
<keyword evidence="3 6" id="KW-1133">Transmembrane helix</keyword>
<evidence type="ECO:0000259" key="7">
    <source>
        <dbReference type="Pfam" id="PF00955"/>
    </source>
</evidence>
<feature type="transmembrane region" description="Helical" evidence="6">
    <location>
        <begin position="1002"/>
        <end position="1019"/>
    </location>
</feature>
<evidence type="ECO:0000256" key="5">
    <source>
        <dbReference type="SAM" id="MobiDB-lite"/>
    </source>
</evidence>
<feature type="transmembrane region" description="Helical" evidence="6">
    <location>
        <begin position="954"/>
        <end position="974"/>
    </location>
</feature>
<feature type="transmembrane region" description="Helical" evidence="6">
    <location>
        <begin position="710"/>
        <end position="728"/>
    </location>
</feature>
<dbReference type="PROSITE" id="PS50096">
    <property type="entry name" value="IQ"/>
    <property type="match status" value="2"/>
</dbReference>
<gene>
    <name evidence="8" type="primary">SLC4A10</name>
    <name evidence="8" type="ORF">AK812_SmicGene5687</name>
</gene>
<accession>A0A1Q9ET87</accession>
<dbReference type="AlphaFoldDB" id="A0A1Q9ET87"/>
<feature type="transmembrane region" description="Helical" evidence="6">
    <location>
        <begin position="627"/>
        <end position="656"/>
    </location>
</feature>
<dbReference type="GO" id="GO:0005452">
    <property type="term" value="F:solute:inorganic anion antiporter activity"/>
    <property type="evidence" value="ECO:0007669"/>
    <property type="project" value="InterPro"/>
</dbReference>
<dbReference type="InterPro" id="IPR000048">
    <property type="entry name" value="IQ_motif_EF-hand-BS"/>
</dbReference>
<dbReference type="GO" id="GO:0005886">
    <property type="term" value="C:plasma membrane"/>
    <property type="evidence" value="ECO:0007669"/>
    <property type="project" value="TreeGrafter"/>
</dbReference>
<name>A0A1Q9ET87_SYMMI</name>
<evidence type="ECO:0000256" key="6">
    <source>
        <dbReference type="SAM" id="Phobius"/>
    </source>
</evidence>
<evidence type="ECO:0000313" key="8">
    <source>
        <dbReference type="EMBL" id="OLQ10611.1"/>
    </source>
</evidence>
<dbReference type="GO" id="GO:0015701">
    <property type="term" value="P:bicarbonate transport"/>
    <property type="evidence" value="ECO:0007669"/>
    <property type="project" value="TreeGrafter"/>
</dbReference>
<comment type="subcellular location">
    <subcellularLocation>
        <location evidence="1">Membrane</location>
        <topology evidence="1">Multi-pass membrane protein</topology>
    </subcellularLocation>
</comment>
<dbReference type="Pfam" id="PF00955">
    <property type="entry name" value="HCO3_cotransp"/>
    <property type="match status" value="2"/>
</dbReference>
<sequence length="1140" mass="128390">MGTTIGTWDESYCTEKDVDIVAADLIEGVSLLRQKDLESLGVSAWVAVRQFQAEKAKLIAMQARWRRYQGVKDEVQKRRRKRQLRGLWRAAAAMVYQLSRHRREMRLKRRRRLVAAFRASGWLLQLLGQVRSVRLQRRAGQLRAKFRAVSQFVSGAQPIQVLRRWSLKRAARLRRQRRTRQLLGALRACSLHRVQLARWRRRKRHLSSCFKACVSVLMLHAKIQLAKRRRRQICLRGCWRASAMLILSGRRSWCRSVAAIEIQRHIRTFLQRDTLRKVAKARGQRLAVRCFRGIMPRYDAQVVLARLRLKAAAAFFKDFIPIMDARGVLLRLRAERNARMIQTISRGMLCRRQFRALLTRRRANASRELKAYLEAARCRLKFAEFRRCEGYHRAGLLLSETKSLNILLGHGSRYTQLRTKTPPPPSKRAASLRSIKEVVSPRAAQKEAGATVRVPDEVVKSLNVLRSAAGSLGSSRLTPRMPRSEGFGRHWHTADDEHIQSVPFATLPGCRARCVTAKPLAIGGLAWSIGAKRIAEAVYRYESGNIAHAPKKDYGPLDFTGKLAGGLRLDIRRRAPLYCSDWTDAFKPENFQKSVSSILFIAALAPAITFGSRFLDGTNGQFGVMEMIMSTCISGLIFSTFSGQPLSILGATGPFLAYTLVVYDLAIAVDVEFMPFYFWTCMWCSLFTVLVAVFDLCALMKHVTMFSEDIFAGLISLIFIIDGARPIIENFTESRLTLTNCMFEALLFIWTFGLATYLSSFRRSPWTFRFVRNFAANFAVTIALVSGSALAAIYSNDTGLRMLQVDADFSPNLSLSDGSKRPWIINPAGMDRPFPAWGIAYAILPAIGFAVLGYLDQNLTSVIVNRPSNGLKFVRGALTLPVCAVLGLPLSVASTVPSITHVISLTTYEVKQLPEGERKVPTKVVEQRATNFLIHVLIGSALFLAPVLKFLPRAVLQGVFFYMGIASLTGNNLFDRLKLWLIWDPAKYPQYHYVQKLPISRVHLYTVVQVVCLGILYGLKAIKETSVVFPFFMASLAIIRKAMRFMFTEDELKQLDGLPGEDEEEDASMSKPDIVNLDVKEAKPPRYHSLIEGTTSRTRASPSQSHVRIDAERCPLLGAVPVGACPSRNNPSMQQAVQRA</sequence>
<keyword evidence="2 6" id="KW-0812">Transmembrane</keyword>
<feature type="region of interest" description="Disordered" evidence="5">
    <location>
        <begin position="1120"/>
        <end position="1140"/>
    </location>
</feature>
<evidence type="ECO:0000256" key="2">
    <source>
        <dbReference type="ARBA" id="ARBA00022692"/>
    </source>
</evidence>
<dbReference type="InterPro" id="IPR011531">
    <property type="entry name" value="HCO3_transpt-like_TM_dom"/>
</dbReference>
<dbReference type="PANTHER" id="PTHR11453:SF47">
    <property type="entry name" value="ANION EXCHANGE PROTEIN"/>
    <property type="match status" value="1"/>
</dbReference>
<keyword evidence="9" id="KW-1185">Reference proteome</keyword>
<feature type="transmembrane region" description="Helical" evidence="6">
    <location>
        <begin position="770"/>
        <end position="794"/>
    </location>
</feature>
<feature type="transmembrane region" description="Helical" evidence="6">
    <location>
        <begin position="929"/>
        <end position="948"/>
    </location>
</feature>
<dbReference type="GO" id="GO:0050801">
    <property type="term" value="P:monoatomic ion homeostasis"/>
    <property type="evidence" value="ECO:0007669"/>
    <property type="project" value="TreeGrafter"/>
</dbReference>
<evidence type="ECO:0000313" key="9">
    <source>
        <dbReference type="Proteomes" id="UP000186817"/>
    </source>
</evidence>
<feature type="domain" description="Bicarbonate transporter-like transmembrane" evidence="7">
    <location>
        <begin position="563"/>
        <end position="736"/>
    </location>
</feature>
<proteinExistence type="predicted"/>
<organism evidence="8 9">
    <name type="scientific">Symbiodinium microadriaticum</name>
    <name type="common">Dinoflagellate</name>
    <name type="synonym">Zooxanthella microadriatica</name>
    <dbReference type="NCBI Taxonomy" id="2951"/>
    <lineage>
        <taxon>Eukaryota</taxon>
        <taxon>Sar</taxon>
        <taxon>Alveolata</taxon>
        <taxon>Dinophyceae</taxon>
        <taxon>Suessiales</taxon>
        <taxon>Symbiodiniaceae</taxon>
        <taxon>Symbiodinium</taxon>
    </lineage>
</organism>
<evidence type="ECO:0000256" key="4">
    <source>
        <dbReference type="ARBA" id="ARBA00023136"/>
    </source>
</evidence>
<comment type="caution">
    <text evidence="8">The sequence shown here is derived from an EMBL/GenBank/DDBJ whole genome shotgun (WGS) entry which is preliminary data.</text>
</comment>
<dbReference type="InterPro" id="IPR003020">
    <property type="entry name" value="HCO3_transpt_euk"/>
</dbReference>
<feature type="region of interest" description="Disordered" evidence="5">
    <location>
        <begin position="415"/>
        <end position="434"/>
    </location>
</feature>
<dbReference type="Gene3D" id="1.10.287.570">
    <property type="entry name" value="Helical hairpin bin"/>
    <property type="match status" value="1"/>
</dbReference>
<feature type="compositionally biased region" description="Polar residues" evidence="5">
    <location>
        <begin position="1092"/>
        <end position="1106"/>
    </location>
</feature>
<feature type="transmembrane region" description="Helical" evidence="6">
    <location>
        <begin position="734"/>
        <end position="758"/>
    </location>
</feature>
<feature type="region of interest" description="Disordered" evidence="5">
    <location>
        <begin position="1088"/>
        <end position="1107"/>
    </location>
</feature>
<dbReference type="Pfam" id="PF00612">
    <property type="entry name" value="IQ"/>
    <property type="match status" value="2"/>
</dbReference>
<dbReference type="OrthoDB" id="1735926at2759"/>
<reference evidence="8 9" key="1">
    <citation type="submission" date="2016-02" db="EMBL/GenBank/DDBJ databases">
        <title>Genome analysis of coral dinoflagellate symbionts highlights evolutionary adaptations to a symbiotic lifestyle.</title>
        <authorList>
            <person name="Aranda M."/>
            <person name="Li Y."/>
            <person name="Liew Y.J."/>
            <person name="Baumgarten S."/>
            <person name="Simakov O."/>
            <person name="Wilson M."/>
            <person name="Piel J."/>
            <person name="Ashoor H."/>
            <person name="Bougouffa S."/>
            <person name="Bajic V.B."/>
            <person name="Ryu T."/>
            <person name="Ravasi T."/>
            <person name="Bayer T."/>
            <person name="Micklem G."/>
            <person name="Kim H."/>
            <person name="Bhak J."/>
            <person name="Lajeunesse T.C."/>
            <person name="Voolstra C.R."/>
        </authorList>
    </citation>
    <scope>NUCLEOTIDE SEQUENCE [LARGE SCALE GENOMIC DNA]</scope>
    <source>
        <strain evidence="8 9">CCMP2467</strain>
    </source>
</reference>
<protein>
    <submittedName>
        <fullName evidence="8">Sodium-driven chloride bicarbonate exchanger</fullName>
    </submittedName>
</protein>
<dbReference type="SMART" id="SM00015">
    <property type="entry name" value="IQ"/>
    <property type="match status" value="3"/>
</dbReference>
<feature type="domain" description="Bicarbonate transporter-like transmembrane" evidence="7">
    <location>
        <begin position="741"/>
        <end position="1057"/>
    </location>
</feature>
<dbReference type="PANTHER" id="PTHR11453">
    <property type="entry name" value="ANION EXCHANGE PROTEIN"/>
    <property type="match status" value="1"/>
</dbReference>
<evidence type="ECO:0000256" key="1">
    <source>
        <dbReference type="ARBA" id="ARBA00004141"/>
    </source>
</evidence>
<feature type="transmembrane region" description="Helical" evidence="6">
    <location>
        <begin position="595"/>
        <end position="615"/>
    </location>
</feature>
<dbReference type="GO" id="GO:0006820">
    <property type="term" value="P:monoatomic anion transport"/>
    <property type="evidence" value="ECO:0007669"/>
    <property type="project" value="InterPro"/>
</dbReference>
<evidence type="ECO:0000256" key="3">
    <source>
        <dbReference type="ARBA" id="ARBA00022989"/>
    </source>
</evidence>
<dbReference type="EMBL" id="LSRX01000075">
    <property type="protein sequence ID" value="OLQ10611.1"/>
    <property type="molecule type" value="Genomic_DNA"/>
</dbReference>
<feature type="transmembrane region" description="Helical" evidence="6">
    <location>
        <begin position="676"/>
        <end position="698"/>
    </location>
</feature>
<feature type="transmembrane region" description="Helical" evidence="6">
    <location>
        <begin position="836"/>
        <end position="855"/>
    </location>
</feature>
<keyword evidence="4 6" id="KW-0472">Membrane</keyword>